<feature type="compositionally biased region" description="Basic and acidic residues" evidence="7">
    <location>
        <begin position="526"/>
        <end position="547"/>
    </location>
</feature>
<keyword evidence="5 8" id="KW-1133">Transmembrane helix</keyword>
<keyword evidence="3 8" id="KW-0812">Transmembrane</keyword>
<feature type="transmembrane region" description="Helical" evidence="8">
    <location>
        <begin position="367"/>
        <end position="387"/>
    </location>
</feature>
<evidence type="ECO:0000256" key="2">
    <source>
        <dbReference type="ARBA" id="ARBA00006528"/>
    </source>
</evidence>
<dbReference type="InterPro" id="IPR002657">
    <property type="entry name" value="BilAc:Na_symport/Acr3"/>
</dbReference>
<keyword evidence="6 8" id="KW-0472">Membrane</keyword>
<feature type="chain" id="PRO_5026249179" evidence="9">
    <location>
        <begin position="31"/>
        <end position="547"/>
    </location>
</feature>
<comment type="subcellular location">
    <subcellularLocation>
        <location evidence="1">Membrane</location>
        <topology evidence="1">Multi-pass membrane protein</topology>
    </subcellularLocation>
</comment>
<feature type="transmembrane region" description="Helical" evidence="8">
    <location>
        <begin position="399"/>
        <end position="421"/>
    </location>
</feature>
<evidence type="ECO:0000256" key="3">
    <source>
        <dbReference type="ARBA" id="ARBA00022692"/>
    </source>
</evidence>
<sequence length="547" mass="61426">MFKSSYNMFAWHLFVLVVLNFIQSSYQVASTNPLSSIDYGPEIPFRMNMSSYRELTVNVSFNQDLTKASAFDSVRLSFKTSTVSPQFNILSLDTQSTSFLIPKKQLEAQKYIHTFRVKVHANYIGHALLQPSTVEYINLAAKKSNITPIPDDINKLPVTIVQYEGIWGTIFLISVIILMLLSYISLGAQLDQDNLLQVIKKPKTLILGYLIGVLVMPVIAWFVGQWLFQNQPLYRIGSFVFACSPAASGSTLWTVMLNSDEELSVSLQIVSTVGALFTMPLMFYIMDKSQALDRELQHTIKVPYARLIQTLFLLLVALLIGWQFVGKNPRAQKVSRRIFRPLVFFVLIFIIVFSSILYWHIYQMFDWTITLGSFIIGMSTYIVSGMLGHCINCDMDRAIAISISSVYKNSGVAFAVLLVAFDSPDTYIAYVPCLTQIVMISLSFYLAYTILTLYKYLRRCGQPDVIQATDDTTTRAEDSNATAELGRSGRTVKSDSIGEKSTKSDENDELIAMNVTDIDPEAMTSDSRHRPSKGELGEIREEAGGDS</sequence>
<reference evidence="10" key="1">
    <citation type="submission" date="2018-10" db="EMBL/GenBank/DDBJ databases">
        <title>Transcriptome assembly of Aceria tosichella (Wheat curl mite) Type 2.</title>
        <authorList>
            <person name="Scully E.D."/>
            <person name="Geib S.M."/>
            <person name="Palmer N.A."/>
            <person name="Gupta A.K."/>
            <person name="Sarath G."/>
            <person name="Tatineni S."/>
        </authorList>
    </citation>
    <scope>NUCLEOTIDE SEQUENCE</scope>
    <source>
        <strain evidence="10">LincolnNE</strain>
    </source>
</reference>
<dbReference type="InterPro" id="IPR038770">
    <property type="entry name" value="Na+/solute_symporter_sf"/>
</dbReference>
<dbReference type="AlphaFoldDB" id="A0A6G1S3T9"/>
<evidence type="ECO:0000256" key="9">
    <source>
        <dbReference type="SAM" id="SignalP"/>
    </source>
</evidence>
<feature type="transmembrane region" description="Helical" evidence="8">
    <location>
        <begin position="234"/>
        <end position="255"/>
    </location>
</feature>
<evidence type="ECO:0000256" key="5">
    <source>
        <dbReference type="ARBA" id="ARBA00022989"/>
    </source>
</evidence>
<dbReference type="Pfam" id="PF01758">
    <property type="entry name" value="SBF"/>
    <property type="match status" value="1"/>
</dbReference>
<feature type="transmembrane region" description="Helical" evidence="8">
    <location>
        <begin position="206"/>
        <end position="228"/>
    </location>
</feature>
<evidence type="ECO:0000256" key="4">
    <source>
        <dbReference type="ARBA" id="ARBA00022847"/>
    </source>
</evidence>
<keyword evidence="9" id="KW-0732">Signal</keyword>
<proteinExistence type="inferred from homology"/>
<feature type="transmembrane region" description="Helical" evidence="8">
    <location>
        <begin position="165"/>
        <end position="186"/>
    </location>
</feature>
<keyword evidence="4" id="KW-0813">Transport</keyword>
<evidence type="ECO:0000256" key="8">
    <source>
        <dbReference type="SAM" id="Phobius"/>
    </source>
</evidence>
<feature type="compositionally biased region" description="Basic and acidic residues" evidence="7">
    <location>
        <begin position="492"/>
        <end position="505"/>
    </location>
</feature>
<evidence type="ECO:0000256" key="7">
    <source>
        <dbReference type="SAM" id="MobiDB-lite"/>
    </source>
</evidence>
<dbReference type="PANTHER" id="PTHR10361">
    <property type="entry name" value="SODIUM-BILE ACID COTRANSPORTER"/>
    <property type="match status" value="1"/>
</dbReference>
<evidence type="ECO:0000256" key="1">
    <source>
        <dbReference type="ARBA" id="ARBA00004141"/>
    </source>
</evidence>
<organism evidence="10">
    <name type="scientific">Aceria tosichella</name>
    <name type="common">wheat curl mite</name>
    <dbReference type="NCBI Taxonomy" id="561515"/>
    <lineage>
        <taxon>Eukaryota</taxon>
        <taxon>Metazoa</taxon>
        <taxon>Ecdysozoa</taxon>
        <taxon>Arthropoda</taxon>
        <taxon>Chelicerata</taxon>
        <taxon>Arachnida</taxon>
        <taxon>Acari</taxon>
        <taxon>Acariformes</taxon>
        <taxon>Trombidiformes</taxon>
        <taxon>Prostigmata</taxon>
        <taxon>Eupodina</taxon>
        <taxon>Eriophyoidea</taxon>
        <taxon>Eriophyidae</taxon>
        <taxon>Eriophyinae</taxon>
        <taxon>Aceriini</taxon>
        <taxon>Aceria</taxon>
    </lineage>
</organism>
<dbReference type="Gene3D" id="1.20.1530.20">
    <property type="match status" value="1"/>
</dbReference>
<feature type="region of interest" description="Disordered" evidence="7">
    <location>
        <begin position="470"/>
        <end position="547"/>
    </location>
</feature>
<dbReference type="GO" id="GO:0015293">
    <property type="term" value="F:symporter activity"/>
    <property type="evidence" value="ECO:0007669"/>
    <property type="project" value="UniProtKB-KW"/>
</dbReference>
<feature type="transmembrane region" description="Helical" evidence="8">
    <location>
        <begin position="427"/>
        <end position="448"/>
    </location>
</feature>
<feature type="transmembrane region" description="Helical" evidence="8">
    <location>
        <begin position="306"/>
        <end position="326"/>
    </location>
</feature>
<accession>A0A6G1S3T9</accession>
<dbReference type="PANTHER" id="PTHR10361:SF28">
    <property type="entry name" value="P3 PROTEIN-RELATED"/>
    <property type="match status" value="1"/>
</dbReference>
<dbReference type="InterPro" id="IPR004710">
    <property type="entry name" value="Bilac:Na_transpt"/>
</dbReference>
<dbReference type="GO" id="GO:0016020">
    <property type="term" value="C:membrane"/>
    <property type="evidence" value="ECO:0007669"/>
    <property type="project" value="UniProtKB-SubCell"/>
</dbReference>
<keyword evidence="4" id="KW-0769">Symport</keyword>
<feature type="signal peptide" evidence="9">
    <location>
        <begin position="1"/>
        <end position="30"/>
    </location>
</feature>
<dbReference type="EMBL" id="GGYP01000066">
    <property type="protein sequence ID" value="MDE44837.1"/>
    <property type="molecule type" value="Transcribed_RNA"/>
</dbReference>
<feature type="transmembrane region" description="Helical" evidence="8">
    <location>
        <begin position="338"/>
        <end position="361"/>
    </location>
</feature>
<gene>
    <name evidence="10" type="primary">SLC10A2</name>
    <name evidence="10" type="ORF">g.12877</name>
</gene>
<name>A0A6G1S3T9_9ACAR</name>
<evidence type="ECO:0000256" key="6">
    <source>
        <dbReference type="ARBA" id="ARBA00023136"/>
    </source>
</evidence>
<evidence type="ECO:0000313" key="10">
    <source>
        <dbReference type="EMBL" id="MDE44837.1"/>
    </source>
</evidence>
<protein>
    <submittedName>
        <fullName evidence="10">Ileal sodium/bile acid cotransporter</fullName>
    </submittedName>
</protein>
<comment type="similarity">
    <text evidence="2">Belongs to the bile acid:sodium symporter (BASS) (TC 2.A.28) family.</text>
</comment>
<feature type="transmembrane region" description="Helical" evidence="8">
    <location>
        <begin position="267"/>
        <end position="286"/>
    </location>
</feature>